<evidence type="ECO:0000313" key="1">
    <source>
        <dbReference type="EMBL" id="KAG5451420.1"/>
    </source>
</evidence>
<organism evidence="1 2">
    <name type="scientific">Clonorchis sinensis</name>
    <name type="common">Chinese liver fluke</name>
    <dbReference type="NCBI Taxonomy" id="79923"/>
    <lineage>
        <taxon>Eukaryota</taxon>
        <taxon>Metazoa</taxon>
        <taxon>Spiralia</taxon>
        <taxon>Lophotrochozoa</taxon>
        <taxon>Platyhelminthes</taxon>
        <taxon>Trematoda</taxon>
        <taxon>Digenea</taxon>
        <taxon>Opisthorchiida</taxon>
        <taxon>Opisthorchiata</taxon>
        <taxon>Opisthorchiidae</taxon>
        <taxon>Clonorchis</taxon>
    </lineage>
</organism>
<gene>
    <name evidence="1" type="ORF">CSKR_201426</name>
</gene>
<keyword evidence="2" id="KW-1185">Reference proteome</keyword>
<protein>
    <submittedName>
        <fullName evidence="1">Uncharacterized protein</fullName>
    </submittedName>
</protein>
<dbReference type="Proteomes" id="UP000286415">
    <property type="component" value="Unassembled WGS sequence"/>
</dbReference>
<dbReference type="EMBL" id="NIRI02000042">
    <property type="protein sequence ID" value="KAG5451420.1"/>
    <property type="molecule type" value="Genomic_DNA"/>
</dbReference>
<comment type="caution">
    <text evidence="1">The sequence shown here is derived from an EMBL/GenBank/DDBJ whole genome shotgun (WGS) entry which is preliminary data.</text>
</comment>
<sequence>MEHIVSSHCRVLRKVTNDSSFSKVVRYLSLPIRVQGACVNTKEERVVAWADGLHNSVDGRGLRELIDSFLLNLESEAPGMFILATQAPASFSHLRAAVIFNGNDDVASCLSPSRLFRISRTFVNTGGILNVQAT</sequence>
<reference evidence="1 2" key="1">
    <citation type="journal article" date="2018" name="Biotechnol. Adv.">
        <title>Improved genomic resources and new bioinformatic workflow for the carcinogenic parasite Clonorchis sinensis: Biotechnological implications.</title>
        <authorList>
            <person name="Wang D."/>
            <person name="Korhonen P.K."/>
            <person name="Gasser R.B."/>
            <person name="Young N.D."/>
        </authorList>
    </citation>
    <scope>NUCLEOTIDE SEQUENCE [LARGE SCALE GENOMIC DNA]</scope>
    <source>
        <strain evidence="1">Cs-k2</strain>
    </source>
</reference>
<dbReference type="OrthoDB" id="10555468at2759"/>
<accession>A0A8T1MQU5</accession>
<reference evidence="1 2" key="2">
    <citation type="journal article" date="2021" name="Genomics">
        <title>High-quality reference genome for Clonorchis sinensis.</title>
        <authorList>
            <person name="Young N.D."/>
            <person name="Stroehlein A.J."/>
            <person name="Kinkar L."/>
            <person name="Wang T."/>
            <person name="Sohn W.M."/>
            <person name="Chang B.C.H."/>
            <person name="Kaur P."/>
            <person name="Weisz D."/>
            <person name="Dudchenko O."/>
            <person name="Aiden E.L."/>
            <person name="Korhonen P.K."/>
            <person name="Gasser R.B."/>
        </authorList>
    </citation>
    <scope>NUCLEOTIDE SEQUENCE [LARGE SCALE GENOMIC DNA]</scope>
    <source>
        <strain evidence="1">Cs-k2</strain>
    </source>
</reference>
<name>A0A8T1MQU5_CLOSI</name>
<evidence type="ECO:0000313" key="2">
    <source>
        <dbReference type="Proteomes" id="UP000286415"/>
    </source>
</evidence>
<dbReference type="AlphaFoldDB" id="A0A8T1MQU5"/>
<proteinExistence type="predicted"/>